<gene>
    <name evidence="2" type="primary">jg17164</name>
    <name evidence="2" type="ORF">PAEG_LOCUS15642</name>
</gene>
<comment type="caution">
    <text evidence="2">The sequence shown here is derived from an EMBL/GenBank/DDBJ whole genome shotgun (WGS) entry which is preliminary data.</text>
</comment>
<protein>
    <submittedName>
        <fullName evidence="2">Jg17164 protein</fullName>
    </submittedName>
</protein>
<evidence type="ECO:0000313" key="3">
    <source>
        <dbReference type="Proteomes" id="UP000838756"/>
    </source>
</evidence>
<dbReference type="EMBL" id="CAKXAJ010025364">
    <property type="protein sequence ID" value="CAH2238578.1"/>
    <property type="molecule type" value="Genomic_DNA"/>
</dbReference>
<reference evidence="2" key="1">
    <citation type="submission" date="2022-03" db="EMBL/GenBank/DDBJ databases">
        <authorList>
            <person name="Lindestad O."/>
        </authorList>
    </citation>
    <scope>NUCLEOTIDE SEQUENCE</scope>
</reference>
<accession>A0A8S4RP31</accession>
<dbReference type="Proteomes" id="UP000838756">
    <property type="component" value="Unassembled WGS sequence"/>
</dbReference>
<dbReference type="AlphaFoldDB" id="A0A8S4RP31"/>
<evidence type="ECO:0000313" key="2">
    <source>
        <dbReference type="EMBL" id="CAH2238578.1"/>
    </source>
</evidence>
<keyword evidence="3" id="KW-1185">Reference proteome</keyword>
<organism evidence="2 3">
    <name type="scientific">Pararge aegeria aegeria</name>
    <dbReference type="NCBI Taxonomy" id="348720"/>
    <lineage>
        <taxon>Eukaryota</taxon>
        <taxon>Metazoa</taxon>
        <taxon>Ecdysozoa</taxon>
        <taxon>Arthropoda</taxon>
        <taxon>Hexapoda</taxon>
        <taxon>Insecta</taxon>
        <taxon>Pterygota</taxon>
        <taxon>Neoptera</taxon>
        <taxon>Endopterygota</taxon>
        <taxon>Lepidoptera</taxon>
        <taxon>Glossata</taxon>
        <taxon>Ditrysia</taxon>
        <taxon>Papilionoidea</taxon>
        <taxon>Nymphalidae</taxon>
        <taxon>Satyrinae</taxon>
        <taxon>Satyrini</taxon>
        <taxon>Parargina</taxon>
        <taxon>Pararge</taxon>
    </lineage>
</organism>
<feature type="compositionally biased region" description="Basic and acidic residues" evidence="1">
    <location>
        <begin position="9"/>
        <end position="23"/>
    </location>
</feature>
<proteinExistence type="predicted"/>
<name>A0A8S4RP31_9NEOP</name>
<evidence type="ECO:0000256" key="1">
    <source>
        <dbReference type="SAM" id="MobiDB-lite"/>
    </source>
</evidence>
<sequence>MTNSANYVKRREEKKREEEKSVEERRSEVQCSVQCTSRHYFAEIYDMKLQLNLVFLLREKQENLYGVIYNFFNPYTPYQTDLQQCTLTLYARFAPKPGYLQEMTE</sequence>
<feature type="region of interest" description="Disordered" evidence="1">
    <location>
        <begin position="1"/>
        <end position="23"/>
    </location>
</feature>